<evidence type="ECO:0000259" key="4">
    <source>
        <dbReference type="Pfam" id="PF00263"/>
    </source>
</evidence>
<feature type="compositionally biased region" description="Low complexity" evidence="2">
    <location>
        <begin position="231"/>
        <end position="259"/>
    </location>
</feature>
<gene>
    <name evidence="5" type="primary">mshL</name>
    <name evidence="5" type="ORF">OHM77_06820</name>
</gene>
<reference evidence="5" key="1">
    <citation type="journal article" date="2023" name="Nat. Microbiol.">
        <title>Enrichment and characterization of a nitric oxide-reducing microbial community in a continuous bioreactor.</title>
        <authorList>
            <person name="Garrido-Amador P."/>
            <person name="Stortenbeker N."/>
            <person name="Wessels H.J.C.T."/>
            <person name="Speth D.R."/>
            <person name="Garcia-Heredia I."/>
            <person name="Kartal B."/>
        </authorList>
    </citation>
    <scope>NUCLEOTIDE SEQUENCE</scope>
    <source>
        <strain evidence="5">MAG1</strain>
    </source>
</reference>
<dbReference type="KEGG" id="npv:OHM77_06820"/>
<feature type="domain" description="Type II/III secretion system secretin-like" evidence="4">
    <location>
        <begin position="379"/>
        <end position="559"/>
    </location>
</feature>
<dbReference type="GO" id="GO:0009306">
    <property type="term" value="P:protein secretion"/>
    <property type="evidence" value="ECO:0007669"/>
    <property type="project" value="InterPro"/>
</dbReference>
<dbReference type="AlphaFoldDB" id="A0AA49IZR3"/>
<dbReference type="PROSITE" id="PS51257">
    <property type="entry name" value="PROKAR_LIPOPROTEIN"/>
    <property type="match status" value="1"/>
</dbReference>
<feature type="region of interest" description="Disordered" evidence="2">
    <location>
        <begin position="581"/>
        <end position="600"/>
    </location>
</feature>
<dbReference type="EMBL" id="CP107246">
    <property type="protein sequence ID" value="WIM06973.1"/>
    <property type="molecule type" value="Genomic_DNA"/>
</dbReference>
<sequence>MTPIRLVTPLFALALAACSNTPIAPPSAGHIQADQIPKPAAGGIPKPVQSTVALARPKAAPKVETYSVVVNNVRVQDLLFALARDARVNVDIHPGINGTVTLNAIDQTLQQLLTRIARQVDMRWEMDGPNLAVMPDTPYLRNYRVDYVNMSRDTSGTVAVTTQIAATGTGTVSGAAGGGGNNSLTEIKNKAQNRFWETLEKNVKDLLRETDKILPEGSSETVVERAEQQSATGAAGQPTAKGAAAPGQPAASSQQAGTTVVRRTTFREAASVIVNPESGIVTVRATSRQHEKVQEFLDQVMASARRQVLIETTVAEVTLSDQYQQGINWERLRNNANSTGLFNVKQNSSSITDTTAGLMTLVAKQVTGGGVFTATIKLLETFGTVKVLSSPKLSVINNQTAVLKVVDNLVYFTVKADTTTNQATTTTTYTTNLHSVPVGLVMNVTPQISENDTVLLNIRPSISRKYAEIEDPNPELKKNGLNIKSTIPVIRTREMESMIRVESGNVAVMGGLMEDSLENSDSAVPGLSSIPILGNLFQSRDDKRTKTELVVFLRPLVVKDASVGGDYASFRDKLPAADFFEKGNAGPPQQDLKLDGGAAK</sequence>
<proteinExistence type="inferred from homology"/>
<dbReference type="PANTHER" id="PTHR30332">
    <property type="entry name" value="PROBABLE GENERAL SECRETION PATHWAY PROTEIN D"/>
    <property type="match status" value="1"/>
</dbReference>
<dbReference type="Pfam" id="PF00263">
    <property type="entry name" value="Secretin"/>
    <property type="match status" value="1"/>
</dbReference>
<accession>A0AA49IZR3</accession>
<dbReference type="PANTHER" id="PTHR30332:SF17">
    <property type="entry name" value="TYPE IV PILIATION SYSTEM PROTEIN DR_0774-RELATED"/>
    <property type="match status" value="1"/>
</dbReference>
<dbReference type="GO" id="GO:0015627">
    <property type="term" value="C:type II protein secretion system complex"/>
    <property type="evidence" value="ECO:0007669"/>
    <property type="project" value="TreeGrafter"/>
</dbReference>
<dbReference type="PRINTS" id="PR00811">
    <property type="entry name" value="BCTERIALGSPD"/>
</dbReference>
<feature type="signal peptide" evidence="3">
    <location>
        <begin position="1"/>
        <end position="24"/>
    </location>
</feature>
<dbReference type="Gene3D" id="3.55.50.30">
    <property type="match status" value="1"/>
</dbReference>
<organism evidence="5">
    <name type="scientific">Candidatus Nitricoxidivorans perseverans</name>
    <dbReference type="NCBI Taxonomy" id="2975601"/>
    <lineage>
        <taxon>Bacteria</taxon>
        <taxon>Pseudomonadati</taxon>
        <taxon>Pseudomonadota</taxon>
        <taxon>Betaproteobacteria</taxon>
        <taxon>Nitrosomonadales</taxon>
        <taxon>Sterolibacteriaceae</taxon>
        <taxon>Candidatus Nitricoxidivorans</taxon>
    </lineage>
</organism>
<evidence type="ECO:0000256" key="1">
    <source>
        <dbReference type="RuleBase" id="RU004003"/>
    </source>
</evidence>
<comment type="similarity">
    <text evidence="1">Belongs to the bacterial secretin family.</text>
</comment>
<dbReference type="InterPro" id="IPR050810">
    <property type="entry name" value="Bact_Secretion_Sys_Channel"/>
</dbReference>
<name>A0AA49IZR3_9PROT</name>
<evidence type="ECO:0000313" key="5">
    <source>
        <dbReference type="EMBL" id="WIM06973.1"/>
    </source>
</evidence>
<dbReference type="InterPro" id="IPR013358">
    <property type="entry name" value="Pilus_biogenesis_MshL"/>
</dbReference>
<evidence type="ECO:0000256" key="3">
    <source>
        <dbReference type="SAM" id="SignalP"/>
    </source>
</evidence>
<dbReference type="Proteomes" id="UP001234916">
    <property type="component" value="Chromosome"/>
</dbReference>
<keyword evidence="3" id="KW-0732">Signal</keyword>
<feature type="chain" id="PRO_5041319268" evidence="3">
    <location>
        <begin position="25"/>
        <end position="600"/>
    </location>
</feature>
<dbReference type="InterPro" id="IPR001775">
    <property type="entry name" value="GspD/PilQ"/>
</dbReference>
<feature type="region of interest" description="Disordered" evidence="2">
    <location>
        <begin position="217"/>
        <end position="259"/>
    </location>
</feature>
<dbReference type="NCBIfam" id="TIGR02519">
    <property type="entry name" value="pilus_MshL"/>
    <property type="match status" value="1"/>
</dbReference>
<protein>
    <submittedName>
        <fullName evidence="5">Pilus (MSHA type) biogenesis protein MshL</fullName>
    </submittedName>
</protein>
<dbReference type="InterPro" id="IPR004846">
    <property type="entry name" value="T2SS/T3SS_dom"/>
</dbReference>
<evidence type="ECO:0000256" key="2">
    <source>
        <dbReference type="SAM" id="MobiDB-lite"/>
    </source>
</evidence>